<organism evidence="8 9">
    <name type="scientific">Rubus argutus</name>
    <name type="common">Southern blackberry</name>
    <dbReference type="NCBI Taxonomy" id="59490"/>
    <lineage>
        <taxon>Eukaryota</taxon>
        <taxon>Viridiplantae</taxon>
        <taxon>Streptophyta</taxon>
        <taxon>Embryophyta</taxon>
        <taxon>Tracheophyta</taxon>
        <taxon>Spermatophyta</taxon>
        <taxon>Magnoliopsida</taxon>
        <taxon>eudicotyledons</taxon>
        <taxon>Gunneridae</taxon>
        <taxon>Pentapetalae</taxon>
        <taxon>rosids</taxon>
        <taxon>fabids</taxon>
        <taxon>Rosales</taxon>
        <taxon>Rosaceae</taxon>
        <taxon>Rosoideae</taxon>
        <taxon>Rosoideae incertae sedis</taxon>
        <taxon>Rubus</taxon>
    </lineage>
</organism>
<name>A0AAW1W6W5_RUBAR</name>
<keyword evidence="2 5" id="KW-0217">Developmental protein</keyword>
<dbReference type="AlphaFoldDB" id="A0AAW1W6W5"/>
<feature type="coiled-coil region" evidence="6">
    <location>
        <begin position="47"/>
        <end position="137"/>
    </location>
</feature>
<dbReference type="PANTHER" id="PTHR31791">
    <property type="entry name" value="FRIGIDA-LIKE PROTEIN 3-RELATED"/>
    <property type="match status" value="1"/>
</dbReference>
<feature type="compositionally biased region" description="Polar residues" evidence="7">
    <location>
        <begin position="349"/>
        <end position="360"/>
    </location>
</feature>
<evidence type="ECO:0000256" key="7">
    <source>
        <dbReference type="SAM" id="MobiDB-lite"/>
    </source>
</evidence>
<evidence type="ECO:0000256" key="4">
    <source>
        <dbReference type="ARBA" id="ARBA00023089"/>
    </source>
</evidence>
<evidence type="ECO:0000256" key="1">
    <source>
        <dbReference type="ARBA" id="ARBA00008956"/>
    </source>
</evidence>
<dbReference type="Pfam" id="PF07899">
    <property type="entry name" value="Frigida"/>
    <property type="match status" value="1"/>
</dbReference>
<evidence type="ECO:0000256" key="6">
    <source>
        <dbReference type="SAM" id="Coils"/>
    </source>
</evidence>
<keyword evidence="6" id="KW-0175">Coiled coil</keyword>
<proteinExistence type="inferred from homology"/>
<evidence type="ECO:0000256" key="3">
    <source>
        <dbReference type="ARBA" id="ARBA00022782"/>
    </source>
</evidence>
<feature type="coiled-coil region" evidence="6">
    <location>
        <begin position="208"/>
        <end position="249"/>
    </location>
</feature>
<accession>A0AAW1W6W5</accession>
<evidence type="ECO:0000313" key="8">
    <source>
        <dbReference type="EMBL" id="KAK9919684.1"/>
    </source>
</evidence>
<dbReference type="PANTHER" id="PTHR31791:SF70">
    <property type="entry name" value="FRIGIDA-LIKE PROTEIN"/>
    <property type="match status" value="1"/>
</dbReference>
<evidence type="ECO:0000313" key="9">
    <source>
        <dbReference type="Proteomes" id="UP001457282"/>
    </source>
</evidence>
<keyword evidence="4 5" id="KW-0287">Flowering</keyword>
<dbReference type="GO" id="GO:0009908">
    <property type="term" value="P:flower development"/>
    <property type="evidence" value="ECO:0007669"/>
    <property type="project" value="UniProtKB-KW"/>
</dbReference>
<dbReference type="EMBL" id="JBEDUW010000006">
    <property type="protein sequence ID" value="KAK9919684.1"/>
    <property type="molecule type" value="Genomic_DNA"/>
</dbReference>
<keyword evidence="3 5" id="KW-0221">Differentiation</keyword>
<protein>
    <recommendedName>
        <fullName evidence="5">FRIGIDA-like protein</fullName>
    </recommendedName>
</protein>
<reference evidence="8 9" key="1">
    <citation type="journal article" date="2023" name="G3 (Bethesda)">
        <title>A chromosome-length genome assembly and annotation of blackberry (Rubus argutus, cv. 'Hillquist').</title>
        <authorList>
            <person name="Bruna T."/>
            <person name="Aryal R."/>
            <person name="Dudchenko O."/>
            <person name="Sargent D.J."/>
            <person name="Mead D."/>
            <person name="Buti M."/>
            <person name="Cavallini A."/>
            <person name="Hytonen T."/>
            <person name="Andres J."/>
            <person name="Pham M."/>
            <person name="Weisz D."/>
            <person name="Mascagni F."/>
            <person name="Usai G."/>
            <person name="Natali L."/>
            <person name="Bassil N."/>
            <person name="Fernandez G.E."/>
            <person name="Lomsadze A."/>
            <person name="Armour M."/>
            <person name="Olukolu B."/>
            <person name="Poorten T."/>
            <person name="Britton C."/>
            <person name="Davik J."/>
            <person name="Ashrafi H."/>
            <person name="Aiden E.L."/>
            <person name="Borodovsky M."/>
            <person name="Worthington M."/>
        </authorList>
    </citation>
    <scope>NUCLEOTIDE SEQUENCE [LARGE SCALE GENOMIC DNA]</scope>
    <source>
        <strain evidence="8">PI 553951</strain>
    </source>
</reference>
<feature type="region of interest" description="Disordered" evidence="7">
    <location>
        <begin position="331"/>
        <end position="364"/>
    </location>
</feature>
<dbReference type="InterPro" id="IPR012474">
    <property type="entry name" value="Frigida"/>
</dbReference>
<sequence>MEETVSDLKESELNLTGIAKGFEDLRARCKALGDHFISTRNSIQTRLRELQTREEEIGLREKQLEEKESDLKSLVESKEEELDAIEEVITEKLLEVEQGKTHLQSIKLLIEEKSRELDRKEERFLEVEKLLREKERDCDSIQKRIELGTEKLTRMEKSIVEMDLKAKAFSLHEKSMEDWCCKLELKERQLEGFFEKLALKDELFEPNVEELNVIANRAQECLNEAQRKERELEQQAKGLELKERQVESSVKELKLIDMRVNECLNKDEMKKKHFKLMEKSIQENKQRLDSLLKSVEEREKHLDSVSDELNGKERELEQQAKELELKRIQFDSQPKIEQSEHTPGVNSAAVPSSVTNSSSLVEMEEPESSLARNAATFPSSNLQLIATSDERNVPGFLNENLSGNNFIQNELCASLQLVPDPAKVVFNIMQKSLARYWINGDFEGSIMSSNISILKELLSVTQHVGSHLKEDATYLAAQWKTKMSGNTENSVESLAFLLFITTYGLVFMLNGDEIVKLLGLTSQNKRVLELCQTHAFAAKISDLIRDLIERKQLPEAVRFICTFKLIDTFPLVPLLEKYVEAAMKWFEAIFRLSITPAEKVKVIGNQIADARALIQCIRDYNLDSEHPSRAIEIQIVQLETIEDNWRLLVPSFGSNNVVQQEQRKRKKLNTSTFYNDSGPR</sequence>
<comment type="caution">
    <text evidence="8">The sequence shown here is derived from an EMBL/GenBank/DDBJ whole genome shotgun (WGS) entry which is preliminary data.</text>
</comment>
<keyword evidence="9" id="KW-1185">Reference proteome</keyword>
<evidence type="ECO:0000256" key="5">
    <source>
        <dbReference type="RuleBase" id="RU364012"/>
    </source>
</evidence>
<dbReference type="Proteomes" id="UP001457282">
    <property type="component" value="Unassembled WGS sequence"/>
</dbReference>
<comment type="similarity">
    <text evidence="1 5">Belongs to the Frigida family.</text>
</comment>
<gene>
    <name evidence="8" type="ORF">M0R45_028266</name>
</gene>
<dbReference type="GO" id="GO:0030154">
    <property type="term" value="P:cell differentiation"/>
    <property type="evidence" value="ECO:0007669"/>
    <property type="project" value="UniProtKB-KW"/>
</dbReference>
<evidence type="ECO:0000256" key="2">
    <source>
        <dbReference type="ARBA" id="ARBA00022473"/>
    </source>
</evidence>